<gene>
    <name evidence="2" type="primary">ach1</name>
    <name evidence="2" type="ORF">Maq22A_2p40555</name>
</gene>
<evidence type="ECO:0000259" key="1">
    <source>
        <dbReference type="Pfam" id="PF13336"/>
    </source>
</evidence>
<dbReference type="AlphaFoldDB" id="A0A0C6G1R1"/>
<dbReference type="InterPro" id="IPR026888">
    <property type="entry name" value="AcetylCoA_hyd_C"/>
</dbReference>
<dbReference type="Proteomes" id="UP000061432">
    <property type="component" value="Plasmid pMaq22A_2p"/>
</dbReference>
<dbReference type="KEGG" id="maqu:Maq22A_2p40555"/>
<dbReference type="PANTHER" id="PTHR21432:SF20">
    <property type="entry name" value="ACETYL-COA HYDROLASE"/>
    <property type="match status" value="1"/>
</dbReference>
<dbReference type="GO" id="GO:0006083">
    <property type="term" value="P:acetate metabolic process"/>
    <property type="evidence" value="ECO:0007669"/>
    <property type="project" value="InterPro"/>
</dbReference>
<dbReference type="GO" id="GO:0016787">
    <property type="term" value="F:hydrolase activity"/>
    <property type="evidence" value="ECO:0007669"/>
    <property type="project" value="UniProtKB-KW"/>
</dbReference>
<dbReference type="InterPro" id="IPR037171">
    <property type="entry name" value="NagB/RpiA_transferase-like"/>
</dbReference>
<dbReference type="Gene3D" id="3.40.1080.20">
    <property type="entry name" value="Acetyl-CoA hydrolase/transferase C-terminal domain"/>
    <property type="match status" value="1"/>
</dbReference>
<geneLocation type="plasmid" evidence="3">
    <name>pMaq22A_2p DNA</name>
</geneLocation>
<dbReference type="Gene3D" id="3.30.750.70">
    <property type="entry name" value="4-hydroxybutyrate coenzyme like domains"/>
    <property type="match status" value="1"/>
</dbReference>
<dbReference type="InterPro" id="IPR046433">
    <property type="entry name" value="ActCoA_hydro"/>
</dbReference>
<evidence type="ECO:0000313" key="3">
    <source>
        <dbReference type="Proteomes" id="UP000061432"/>
    </source>
</evidence>
<dbReference type="PATRIC" id="fig|270351.10.peg.7035"/>
<proteinExistence type="predicted"/>
<feature type="domain" description="Acetyl-CoA hydrolase/transferase C-terminal" evidence="1">
    <location>
        <begin position="259"/>
        <end position="409"/>
    </location>
</feature>
<reference evidence="3" key="2">
    <citation type="submission" date="2015-01" db="EMBL/GenBank/DDBJ databases">
        <title>Complete genome sequence of Methylobacterium aquaticum strain 22A.</title>
        <authorList>
            <person name="Tani A."/>
            <person name="Ogura Y."/>
            <person name="Hayashi T."/>
        </authorList>
    </citation>
    <scope>NUCLEOTIDE SEQUENCE [LARGE SCALE GENOMIC DNA]</scope>
    <source>
        <strain evidence="3">MA-22A</strain>
        <plasmid evidence="3">Plasmid pMaq22A_2p DNA</plasmid>
    </source>
</reference>
<organism evidence="2 3">
    <name type="scientific">Methylobacterium aquaticum</name>
    <dbReference type="NCBI Taxonomy" id="270351"/>
    <lineage>
        <taxon>Bacteria</taxon>
        <taxon>Pseudomonadati</taxon>
        <taxon>Pseudomonadota</taxon>
        <taxon>Alphaproteobacteria</taxon>
        <taxon>Hyphomicrobiales</taxon>
        <taxon>Methylobacteriaceae</taxon>
        <taxon>Methylobacterium</taxon>
    </lineage>
</organism>
<dbReference type="EMBL" id="AP014706">
    <property type="protein sequence ID" value="BAQ49905.1"/>
    <property type="molecule type" value="Genomic_DNA"/>
</dbReference>
<dbReference type="PANTHER" id="PTHR21432">
    <property type="entry name" value="ACETYL-COA HYDROLASE-RELATED"/>
    <property type="match status" value="1"/>
</dbReference>
<dbReference type="Pfam" id="PF13336">
    <property type="entry name" value="AcetylCoA_hyd_C"/>
    <property type="match status" value="1"/>
</dbReference>
<dbReference type="GO" id="GO:0008775">
    <property type="term" value="F:acetate CoA-transferase activity"/>
    <property type="evidence" value="ECO:0007669"/>
    <property type="project" value="InterPro"/>
</dbReference>
<dbReference type="OrthoDB" id="9801795at2"/>
<keyword evidence="2" id="KW-0614">Plasmid</keyword>
<keyword evidence="2" id="KW-0378">Hydrolase</keyword>
<dbReference type="Gene3D" id="3.40.1080.10">
    <property type="entry name" value="Glutaconate Coenzyme A-transferase"/>
    <property type="match status" value="1"/>
</dbReference>
<accession>A0A0C6G1R1</accession>
<dbReference type="SUPFAM" id="SSF100950">
    <property type="entry name" value="NagB/RpiA/CoA transferase-like"/>
    <property type="match status" value="2"/>
</dbReference>
<dbReference type="RefSeq" id="WP_060851023.1">
    <property type="nucleotide sequence ID" value="NZ_AP014706.1"/>
</dbReference>
<protein>
    <submittedName>
        <fullName evidence="2">Acetyl-CoA hydrolase</fullName>
    </submittedName>
</protein>
<evidence type="ECO:0000313" key="2">
    <source>
        <dbReference type="EMBL" id="BAQ49905.1"/>
    </source>
</evidence>
<sequence length="418" mass="43308">MTPRAVSNDAVLASLAPGSRIYVPGSTGEPRAVLDALARDPERLPGLDVVTTAVPGINRFGPDDVAPSATVTGLFMQPGFRAAQAEGRFRHLPLPFSGFVDHLAATAPFDACLVQVAPPDAAGRCSLGAAVEFTPLALARSRRRVAVLNPAMPAIPGAASVTLDDFDLVTEADTPLPTYEPGPGSREAATIAAFVATLVEDGAALQAGLGKVPEALFGLLHDRRALRLHSGMLSDGALALAEAGALDPDFDHASCVWVGSAALYRALHGRTGFTVAGCEVTHDLRHLAGIDGFVAVNSALAVDLFGQANLEHAQGRAVSGVGGAADFALGARLSRGGISVVALPAAFGREPRSRIVPRLEDGIASLPRHAVDVVVTEHGLADLRGRSVHERAEALISIAAPAFRADLLTAWHAIRDRL</sequence>
<reference evidence="2 3" key="1">
    <citation type="journal article" date="2015" name="Genome Announc.">
        <title>Complete Genome Sequence of Methylobacterium aquaticum Strain 22A, Isolated from Racomitrium japonicum Moss.</title>
        <authorList>
            <person name="Tani A."/>
            <person name="Ogura Y."/>
            <person name="Hayashi T."/>
            <person name="Kimbara K."/>
        </authorList>
    </citation>
    <scope>NUCLEOTIDE SEQUENCE [LARGE SCALE GENOMIC DNA]</scope>
    <source>
        <strain evidence="2 3">MA-22A</strain>
        <plasmid evidence="3">Plasmid pMaq22A_2p DNA</plasmid>
    </source>
</reference>
<dbReference type="InterPro" id="IPR038460">
    <property type="entry name" value="AcetylCoA_hyd_C_sf"/>
</dbReference>
<name>A0A0C6G1R1_9HYPH</name>